<dbReference type="CDD" id="cd00806">
    <property type="entry name" value="TrpRS_core"/>
    <property type="match status" value="1"/>
</dbReference>
<keyword evidence="5 8" id="KW-0648">Protein biosynthesis</keyword>
<keyword evidence="11" id="KW-1185">Reference proteome</keyword>
<feature type="short sequence motif" description="'KMSKS' region" evidence="8">
    <location>
        <begin position="195"/>
        <end position="199"/>
    </location>
</feature>
<feature type="short sequence motif" description="'HIGH' region" evidence="8">
    <location>
        <begin position="11"/>
        <end position="19"/>
    </location>
</feature>
<dbReference type="GO" id="GO:0005829">
    <property type="term" value="C:cytosol"/>
    <property type="evidence" value="ECO:0007669"/>
    <property type="project" value="TreeGrafter"/>
</dbReference>
<evidence type="ECO:0000256" key="6">
    <source>
        <dbReference type="ARBA" id="ARBA00023146"/>
    </source>
</evidence>
<dbReference type="AlphaFoldDB" id="A0A4Q6XZF2"/>
<dbReference type="Proteomes" id="UP000292855">
    <property type="component" value="Unassembled WGS sequence"/>
</dbReference>
<evidence type="ECO:0000256" key="2">
    <source>
        <dbReference type="ARBA" id="ARBA00022598"/>
    </source>
</evidence>
<keyword evidence="8" id="KW-0963">Cytoplasm</keyword>
<evidence type="ECO:0000313" key="10">
    <source>
        <dbReference type="EMBL" id="RZF62359.1"/>
    </source>
</evidence>
<evidence type="ECO:0000256" key="9">
    <source>
        <dbReference type="RuleBase" id="RU363036"/>
    </source>
</evidence>
<keyword evidence="6 8" id="KW-0030">Aminoacyl-tRNA synthetase</keyword>
<dbReference type="GO" id="GO:0004830">
    <property type="term" value="F:tryptophan-tRNA ligase activity"/>
    <property type="evidence" value="ECO:0007669"/>
    <property type="project" value="UniProtKB-UniRule"/>
</dbReference>
<dbReference type="PANTHER" id="PTHR43766:SF1">
    <property type="entry name" value="TRYPTOPHAN--TRNA LIGASE, MITOCHONDRIAL"/>
    <property type="match status" value="1"/>
</dbReference>
<dbReference type="Gene3D" id="1.10.240.10">
    <property type="entry name" value="Tyrosyl-Transfer RNA Synthetase"/>
    <property type="match status" value="1"/>
</dbReference>
<comment type="similarity">
    <text evidence="1 8 9">Belongs to the class-I aminoacyl-tRNA synthetase family.</text>
</comment>
<evidence type="ECO:0000256" key="4">
    <source>
        <dbReference type="ARBA" id="ARBA00022840"/>
    </source>
</evidence>
<dbReference type="Gene3D" id="3.40.50.620">
    <property type="entry name" value="HUPs"/>
    <property type="match status" value="1"/>
</dbReference>
<proteinExistence type="inferred from homology"/>
<dbReference type="RefSeq" id="WP_130140588.1">
    <property type="nucleotide sequence ID" value="NZ_SGIT01000001.1"/>
</dbReference>
<dbReference type="PANTHER" id="PTHR43766">
    <property type="entry name" value="TRYPTOPHAN--TRNA LIGASE, MITOCHONDRIAL"/>
    <property type="match status" value="1"/>
</dbReference>
<dbReference type="InterPro" id="IPR014729">
    <property type="entry name" value="Rossmann-like_a/b/a_fold"/>
</dbReference>
<evidence type="ECO:0000256" key="5">
    <source>
        <dbReference type="ARBA" id="ARBA00022917"/>
    </source>
</evidence>
<feature type="binding site" evidence="8">
    <location>
        <position position="134"/>
    </location>
    <ligand>
        <name>L-tryptophan</name>
        <dbReference type="ChEBI" id="CHEBI:57912"/>
    </ligand>
</feature>
<accession>A0A4Q6XZF2</accession>
<organism evidence="10 11">
    <name type="scientific">Sphingobacterium corticibacterium</name>
    <dbReference type="NCBI Taxonomy" id="2484746"/>
    <lineage>
        <taxon>Bacteria</taxon>
        <taxon>Pseudomonadati</taxon>
        <taxon>Bacteroidota</taxon>
        <taxon>Sphingobacteriia</taxon>
        <taxon>Sphingobacteriales</taxon>
        <taxon>Sphingobacteriaceae</taxon>
        <taxon>Sphingobacterium</taxon>
    </lineage>
</organism>
<keyword evidence="3 8" id="KW-0547">Nucleotide-binding</keyword>
<feature type="binding site" evidence="8">
    <location>
        <position position="187"/>
    </location>
    <ligand>
        <name>ATP</name>
        <dbReference type="ChEBI" id="CHEBI:30616"/>
    </ligand>
</feature>
<evidence type="ECO:0000256" key="8">
    <source>
        <dbReference type="HAMAP-Rule" id="MF_00140"/>
    </source>
</evidence>
<protein>
    <recommendedName>
        <fullName evidence="8">Tryptophan--tRNA ligase</fullName>
        <ecNumber evidence="8">6.1.1.2</ecNumber>
    </recommendedName>
    <alternativeName>
        <fullName evidence="8">Tryptophanyl-tRNA synthetase</fullName>
        <shortName evidence="8">TrpRS</shortName>
    </alternativeName>
</protein>
<sequence length="333" mass="37929">MKETVVSGIRSTGKLHLGNYYGALRNFVKMQHEYNCFFFIADLHSLTTHPTPEHLNRTVREVAVEYLAAGIDPEQSTIYVQSDVPEVAELYLYMNMNAYLGELERATAFKDKVRANPDNVNAGLLTYPVLMACDILIHHGTKVPVGKDQEQHLEMTRTFGNRFNRLYNVEYFKEAFAFSYSDKLVKIPGLDGNGKMGKSNGEASCVYLSDSPEVIRKKVMRAVSDAGPTEMHQAKPEPIQNLFDLMKVVSTPDTLQHFEDLYNKCEIRYGDFKKQLAEDMVLATEPVRSRIHEISNDDEYVKKVIRMGAEKASESARKTIREVREIIGIKKLY</sequence>
<comment type="function">
    <text evidence="8">Catalyzes the attachment of tryptophan to tRNA(Trp).</text>
</comment>
<name>A0A4Q6XZF2_9SPHI</name>
<evidence type="ECO:0000256" key="7">
    <source>
        <dbReference type="ARBA" id="ARBA00049929"/>
    </source>
</evidence>
<dbReference type="PRINTS" id="PR01039">
    <property type="entry name" value="TRNASYNTHTRP"/>
</dbReference>
<dbReference type="InterPro" id="IPR024109">
    <property type="entry name" value="Trp-tRNA-ligase_bac-type"/>
</dbReference>
<evidence type="ECO:0000256" key="3">
    <source>
        <dbReference type="ARBA" id="ARBA00022741"/>
    </source>
</evidence>
<dbReference type="NCBIfam" id="TIGR00233">
    <property type="entry name" value="trpS"/>
    <property type="match status" value="1"/>
</dbReference>
<comment type="catalytic activity">
    <reaction evidence="7 8">
        <text>tRNA(Trp) + L-tryptophan + ATP = L-tryptophyl-tRNA(Trp) + AMP + diphosphate + H(+)</text>
        <dbReference type="Rhea" id="RHEA:24080"/>
        <dbReference type="Rhea" id="RHEA-COMP:9671"/>
        <dbReference type="Rhea" id="RHEA-COMP:9705"/>
        <dbReference type="ChEBI" id="CHEBI:15378"/>
        <dbReference type="ChEBI" id="CHEBI:30616"/>
        <dbReference type="ChEBI" id="CHEBI:33019"/>
        <dbReference type="ChEBI" id="CHEBI:57912"/>
        <dbReference type="ChEBI" id="CHEBI:78442"/>
        <dbReference type="ChEBI" id="CHEBI:78535"/>
        <dbReference type="ChEBI" id="CHEBI:456215"/>
        <dbReference type="EC" id="6.1.1.2"/>
    </reaction>
</comment>
<comment type="subunit">
    <text evidence="8">Homodimer.</text>
</comment>
<feature type="binding site" evidence="8">
    <location>
        <begin position="195"/>
        <end position="199"/>
    </location>
    <ligand>
        <name>ATP</name>
        <dbReference type="ChEBI" id="CHEBI:30616"/>
    </ligand>
</feature>
<dbReference type="Pfam" id="PF00579">
    <property type="entry name" value="tRNA-synt_1b"/>
    <property type="match status" value="1"/>
</dbReference>
<feature type="binding site" evidence="8">
    <location>
        <begin position="10"/>
        <end position="12"/>
    </location>
    <ligand>
        <name>ATP</name>
        <dbReference type="ChEBI" id="CHEBI:30616"/>
    </ligand>
</feature>
<dbReference type="GO" id="GO:0006436">
    <property type="term" value="P:tryptophanyl-tRNA aminoacylation"/>
    <property type="evidence" value="ECO:0007669"/>
    <property type="project" value="UniProtKB-UniRule"/>
</dbReference>
<keyword evidence="4 8" id="KW-0067">ATP-binding</keyword>
<reference evidence="10 11" key="1">
    <citation type="submission" date="2019-02" db="EMBL/GenBank/DDBJ databases">
        <authorList>
            <person name="Li Y."/>
        </authorList>
    </citation>
    <scope>NUCLEOTIDE SEQUENCE [LARGE SCALE GENOMIC DNA]</scope>
    <source>
        <strain evidence="10 11">30C10-4-7</strain>
    </source>
</reference>
<dbReference type="InterPro" id="IPR002305">
    <property type="entry name" value="aa-tRNA-synth_Ic"/>
</dbReference>
<gene>
    <name evidence="8 10" type="primary">trpS</name>
    <name evidence="10" type="ORF">EWE74_06035</name>
</gene>
<dbReference type="EC" id="6.1.1.2" evidence="8"/>
<dbReference type="InterPro" id="IPR002306">
    <property type="entry name" value="Trp-tRNA-ligase"/>
</dbReference>
<comment type="subcellular location">
    <subcellularLocation>
        <location evidence="8">Cytoplasm</location>
    </subcellularLocation>
</comment>
<dbReference type="FunFam" id="1.10.240.10:FF:000005">
    <property type="entry name" value="Tryptophan--tRNA ligase"/>
    <property type="match status" value="1"/>
</dbReference>
<dbReference type="SUPFAM" id="SSF52374">
    <property type="entry name" value="Nucleotidylyl transferase"/>
    <property type="match status" value="1"/>
</dbReference>
<keyword evidence="2 8" id="KW-0436">Ligase</keyword>
<feature type="binding site" evidence="8">
    <location>
        <begin position="146"/>
        <end position="148"/>
    </location>
    <ligand>
        <name>ATP</name>
        <dbReference type="ChEBI" id="CHEBI:30616"/>
    </ligand>
</feature>
<dbReference type="EMBL" id="SGIT01000001">
    <property type="protein sequence ID" value="RZF62359.1"/>
    <property type="molecule type" value="Genomic_DNA"/>
</dbReference>
<dbReference type="OrthoDB" id="9801042at2"/>
<feature type="binding site" evidence="8">
    <location>
        <begin position="18"/>
        <end position="19"/>
    </location>
    <ligand>
        <name>ATP</name>
        <dbReference type="ChEBI" id="CHEBI:30616"/>
    </ligand>
</feature>
<dbReference type="HAMAP" id="MF_00140_B">
    <property type="entry name" value="Trp_tRNA_synth_B"/>
    <property type="match status" value="1"/>
</dbReference>
<evidence type="ECO:0000256" key="1">
    <source>
        <dbReference type="ARBA" id="ARBA00005594"/>
    </source>
</evidence>
<evidence type="ECO:0000313" key="11">
    <source>
        <dbReference type="Proteomes" id="UP000292855"/>
    </source>
</evidence>
<comment type="caution">
    <text evidence="10">The sequence shown here is derived from an EMBL/GenBank/DDBJ whole genome shotgun (WGS) entry which is preliminary data.</text>
</comment>
<dbReference type="GO" id="GO:0005524">
    <property type="term" value="F:ATP binding"/>
    <property type="evidence" value="ECO:0007669"/>
    <property type="project" value="UniProtKB-UniRule"/>
</dbReference>
<dbReference type="InterPro" id="IPR050203">
    <property type="entry name" value="Trp-tRNA_synthetase"/>
</dbReference>